<dbReference type="Proteomes" id="UP000214649">
    <property type="component" value="Unassembled WGS sequence"/>
</dbReference>
<sequence>MSFKVVGISASRCLQLFMWRAMSICIKDNIQNMNLVIGCTVGCDYCYARNNVKRWHTIPDFSKPEFFEGKLKMMDKARPHNFLLTGMSDLAGWKEEWREEVFEKIRKNPQHQFLFLSKRPNLLDFETDLENAWFGVTVTRRSELWRIEALRNHVRAKHYHVTFEPLFDDPGEVDLSGIDWIVVGTMTGAQSRKIRTEPEWAWSLTDQAHQRNIPVFMKEDLEPIIGDENMVQEFPEAFEKVLEVQRAWKK</sequence>
<dbReference type="EMBL" id="FZRA01000002">
    <property type="protein sequence ID" value="SNU07500.1"/>
    <property type="molecule type" value="Genomic_DNA"/>
</dbReference>
<dbReference type="InterPro" id="IPR011101">
    <property type="entry name" value="DUF5131"/>
</dbReference>
<evidence type="ECO:0000313" key="1">
    <source>
        <dbReference type="EMBL" id="SNU07500.1"/>
    </source>
</evidence>
<evidence type="ECO:0000313" key="2">
    <source>
        <dbReference type="Proteomes" id="UP000214649"/>
    </source>
</evidence>
<gene>
    <name evidence="1" type="ORF">SAMN05216470_0936</name>
</gene>
<reference evidence="1 2" key="1">
    <citation type="submission" date="2017-07" db="EMBL/GenBank/DDBJ databases">
        <authorList>
            <person name="Sun Z.S."/>
            <person name="Albrecht U."/>
            <person name="Echele G."/>
            <person name="Lee C.C."/>
        </authorList>
    </citation>
    <scope>NUCLEOTIDE SEQUENCE [LARGE SCALE GENOMIC DNA]</scope>
    <source>
        <strain evidence="1 2">AR3</strain>
    </source>
</reference>
<protein>
    <submittedName>
        <fullName evidence="1">Radical SAM mobile pair protein A</fullName>
    </submittedName>
</protein>
<accession>A0A239RAN0</accession>
<dbReference type="Pfam" id="PF07505">
    <property type="entry name" value="DUF5131"/>
    <property type="match status" value="1"/>
</dbReference>
<proteinExistence type="predicted"/>
<organism evidence="1 2">
    <name type="scientific">Streptococcus equinus</name>
    <name type="common">Streptococcus bovis</name>
    <dbReference type="NCBI Taxonomy" id="1335"/>
    <lineage>
        <taxon>Bacteria</taxon>
        <taxon>Bacillati</taxon>
        <taxon>Bacillota</taxon>
        <taxon>Bacilli</taxon>
        <taxon>Lactobacillales</taxon>
        <taxon>Streptococcaceae</taxon>
        <taxon>Streptococcus</taxon>
    </lineage>
</organism>
<name>A0A239RAN0_STREI</name>
<dbReference type="AlphaFoldDB" id="A0A239RAN0"/>
<dbReference type="InterPro" id="IPR031010">
    <property type="entry name" value="rSAM_mob_pairA"/>
</dbReference>
<dbReference type="NCBIfam" id="TIGR04471">
    <property type="entry name" value="rSAM_mob_pairA"/>
    <property type="match status" value="1"/>
</dbReference>